<reference evidence="5" key="1">
    <citation type="journal article" date="2020" name="New Phytol.">
        <title>Comparative genomics reveals dynamic genome evolution in host specialist ectomycorrhizal fungi.</title>
        <authorList>
            <person name="Lofgren L.A."/>
            <person name="Nguyen N.H."/>
            <person name="Vilgalys R."/>
            <person name="Ruytinx J."/>
            <person name="Liao H.L."/>
            <person name="Branco S."/>
            <person name="Kuo A."/>
            <person name="LaButti K."/>
            <person name="Lipzen A."/>
            <person name="Andreopoulos W."/>
            <person name="Pangilinan J."/>
            <person name="Riley R."/>
            <person name="Hundley H."/>
            <person name="Na H."/>
            <person name="Barry K."/>
            <person name="Grigoriev I.V."/>
            <person name="Stajich J.E."/>
            <person name="Kennedy P.G."/>
        </authorList>
    </citation>
    <scope>NUCLEOTIDE SEQUENCE</scope>
    <source>
        <strain evidence="5">FC203</strain>
    </source>
</reference>
<dbReference type="InterPro" id="IPR015943">
    <property type="entry name" value="WD40/YVTN_repeat-like_dom_sf"/>
</dbReference>
<dbReference type="AlphaFoldDB" id="A0AAD4DXJ5"/>
<evidence type="ECO:0000256" key="2">
    <source>
        <dbReference type="ARBA" id="ARBA00022737"/>
    </source>
</evidence>
<organism evidence="5 6">
    <name type="scientific">Suillus fuscotomentosus</name>
    <dbReference type="NCBI Taxonomy" id="1912939"/>
    <lineage>
        <taxon>Eukaryota</taxon>
        <taxon>Fungi</taxon>
        <taxon>Dikarya</taxon>
        <taxon>Basidiomycota</taxon>
        <taxon>Agaricomycotina</taxon>
        <taxon>Agaricomycetes</taxon>
        <taxon>Agaricomycetidae</taxon>
        <taxon>Boletales</taxon>
        <taxon>Suillineae</taxon>
        <taxon>Suillaceae</taxon>
        <taxon>Suillus</taxon>
    </lineage>
</organism>
<feature type="repeat" description="WD" evidence="3">
    <location>
        <begin position="6"/>
        <end position="47"/>
    </location>
</feature>
<evidence type="ECO:0000256" key="4">
    <source>
        <dbReference type="SAM" id="MobiDB-lite"/>
    </source>
</evidence>
<sequence>MAVLVLDGHTWGVGSIAISPNGRILASASCDGTARLWSLNNNQPVGSPLQHPNWVTSVSFSADGKLLATGCVNNNAYTWDVGGILKEAGLSELLLDKPVLAADTTPHPVCQPIIVPQRRVPHDFFDDIPHQAHHALHASTLRDWFFSLFRPIHPDTGHDTSSRPCPFHWVRSRLSGRPTGEDIELSERPSAVVDVPYAKGKHRNASARERQMKIIPLKPGNPAAGPSCPPNSNTTQHSNGASQAQAAVSTASAPPVVTNTTPNTNPHVTIRHAGRWTRFWVSICCPSSKYTDSHH</sequence>
<dbReference type="PANTHER" id="PTHR19879:SF9">
    <property type="entry name" value="TRANSCRIPTION INITIATION FACTOR TFIID SUBUNIT 5"/>
    <property type="match status" value="1"/>
</dbReference>
<keyword evidence="6" id="KW-1185">Reference proteome</keyword>
<dbReference type="Gene3D" id="2.130.10.10">
    <property type="entry name" value="YVTN repeat-like/Quinoprotein amine dehydrogenase"/>
    <property type="match status" value="1"/>
</dbReference>
<keyword evidence="1 3" id="KW-0853">WD repeat</keyword>
<accession>A0AAD4DXJ5</accession>
<dbReference type="RefSeq" id="XP_041221063.1">
    <property type="nucleotide sequence ID" value="XM_041372719.1"/>
</dbReference>
<dbReference type="SUPFAM" id="SSF50978">
    <property type="entry name" value="WD40 repeat-like"/>
    <property type="match status" value="1"/>
</dbReference>
<dbReference type="PROSITE" id="PS50082">
    <property type="entry name" value="WD_REPEATS_2"/>
    <property type="match status" value="2"/>
</dbReference>
<evidence type="ECO:0000313" key="5">
    <source>
        <dbReference type="EMBL" id="KAG1895487.1"/>
    </source>
</evidence>
<evidence type="ECO:0000313" key="6">
    <source>
        <dbReference type="Proteomes" id="UP001195769"/>
    </source>
</evidence>
<dbReference type="InterPro" id="IPR036322">
    <property type="entry name" value="WD40_repeat_dom_sf"/>
</dbReference>
<dbReference type="PANTHER" id="PTHR19879">
    <property type="entry name" value="TRANSCRIPTION INITIATION FACTOR TFIID"/>
    <property type="match status" value="1"/>
</dbReference>
<dbReference type="SMART" id="SM00320">
    <property type="entry name" value="WD40"/>
    <property type="match status" value="2"/>
</dbReference>
<dbReference type="PROSITE" id="PS50294">
    <property type="entry name" value="WD_REPEATS_REGION"/>
    <property type="match status" value="2"/>
</dbReference>
<evidence type="ECO:0000256" key="3">
    <source>
        <dbReference type="PROSITE-ProRule" id="PRU00221"/>
    </source>
</evidence>
<evidence type="ECO:0000256" key="1">
    <source>
        <dbReference type="ARBA" id="ARBA00022574"/>
    </source>
</evidence>
<dbReference type="EMBL" id="JABBWK010000066">
    <property type="protein sequence ID" value="KAG1895487.1"/>
    <property type="molecule type" value="Genomic_DNA"/>
</dbReference>
<gene>
    <name evidence="5" type="ORF">F5891DRAFT_669043</name>
</gene>
<dbReference type="InterPro" id="IPR001680">
    <property type="entry name" value="WD40_rpt"/>
</dbReference>
<proteinExistence type="predicted"/>
<dbReference type="InterPro" id="IPR019775">
    <property type="entry name" value="WD40_repeat_CS"/>
</dbReference>
<dbReference type="PROSITE" id="PS00678">
    <property type="entry name" value="WD_REPEATS_1"/>
    <property type="match status" value="1"/>
</dbReference>
<feature type="repeat" description="WD" evidence="3">
    <location>
        <begin position="48"/>
        <end position="81"/>
    </location>
</feature>
<feature type="region of interest" description="Disordered" evidence="4">
    <location>
        <begin position="219"/>
        <end position="268"/>
    </location>
</feature>
<dbReference type="Proteomes" id="UP001195769">
    <property type="component" value="Unassembled WGS sequence"/>
</dbReference>
<keyword evidence="2" id="KW-0677">Repeat</keyword>
<feature type="compositionally biased region" description="Low complexity" evidence="4">
    <location>
        <begin position="241"/>
        <end position="268"/>
    </location>
</feature>
<dbReference type="Pfam" id="PF00400">
    <property type="entry name" value="WD40"/>
    <property type="match status" value="2"/>
</dbReference>
<dbReference type="GeneID" id="64667017"/>
<comment type="caution">
    <text evidence="5">The sequence shown here is derived from an EMBL/GenBank/DDBJ whole genome shotgun (WGS) entry which is preliminary data.</text>
</comment>
<name>A0AAD4DXJ5_9AGAM</name>
<feature type="compositionally biased region" description="Polar residues" evidence="4">
    <location>
        <begin position="230"/>
        <end position="240"/>
    </location>
</feature>
<protein>
    <submittedName>
        <fullName evidence="5">Uncharacterized protein</fullName>
    </submittedName>
</protein>